<gene>
    <name evidence="11" type="ORF">SAMN04488502_102171</name>
</gene>
<dbReference type="SUPFAM" id="SSF55874">
    <property type="entry name" value="ATPase domain of HSP90 chaperone/DNA topoisomerase II/histidine kinase"/>
    <property type="match status" value="1"/>
</dbReference>
<dbReference type="Pfam" id="PF02518">
    <property type="entry name" value="HATPase_c"/>
    <property type="match status" value="1"/>
</dbReference>
<keyword evidence="4" id="KW-0597">Phosphoprotein</keyword>
<dbReference type="GO" id="GO:0009927">
    <property type="term" value="F:histidine phosphotransfer kinase activity"/>
    <property type="evidence" value="ECO:0007669"/>
    <property type="project" value="TreeGrafter"/>
</dbReference>
<dbReference type="SMART" id="SM00387">
    <property type="entry name" value="HATPase_c"/>
    <property type="match status" value="1"/>
</dbReference>
<evidence type="ECO:0000313" key="11">
    <source>
        <dbReference type="EMBL" id="SDM10273.1"/>
    </source>
</evidence>
<sequence>MNSITYRINGLMFLLVGLTVVILVYLAEAQMTGLFHEYLTANEAYGPGGLTGAEGIIMGLPEQVFLASVHRSLIWVGLALIVAAFGASFALARSITIPLRKLATAVEQIEKGNFEQHIAVESQDEVGHLAMAINRMNDALNQNNRLRQRLLADVAHELRTPLSVIQGNLEGMLEGVVDINQTQLSSLYDETVHLNRLIKDLRDLSLAEAGQLLLERQLTDINQLIDKVVHMLEPQAEEKAIVFANHLQPVPAVLVDAGRINQILYNLLTNALRHTPRQGQISITTALTTEAGQQWLKVTVADNGTGISAEDLPFIFNHFYRADKARDRRSGGSGIGLAIVKQLADVHGGKVTVESTRGLGSSFAVYLPVA</sequence>
<dbReference type="PRINTS" id="PR00344">
    <property type="entry name" value="BCTRLSENSOR"/>
</dbReference>
<dbReference type="Gene3D" id="1.10.287.130">
    <property type="match status" value="1"/>
</dbReference>
<dbReference type="SUPFAM" id="SSF158472">
    <property type="entry name" value="HAMP domain-like"/>
    <property type="match status" value="1"/>
</dbReference>
<accession>A0A1G9QH11</accession>
<reference evidence="11 12" key="1">
    <citation type="submission" date="2016-10" db="EMBL/GenBank/DDBJ databases">
        <authorList>
            <person name="de Groot N.N."/>
        </authorList>
    </citation>
    <scope>NUCLEOTIDE SEQUENCE [LARGE SCALE GENOMIC DNA]</scope>
    <source>
        <strain evidence="11 12">DSM 1736</strain>
    </source>
</reference>
<dbReference type="RefSeq" id="WP_092070422.1">
    <property type="nucleotide sequence ID" value="NZ_FNHB01000002.1"/>
</dbReference>
<dbReference type="Gene3D" id="6.10.340.10">
    <property type="match status" value="1"/>
</dbReference>
<dbReference type="GO" id="GO:0005886">
    <property type="term" value="C:plasma membrane"/>
    <property type="evidence" value="ECO:0007669"/>
    <property type="project" value="TreeGrafter"/>
</dbReference>
<name>A0A1G9QH11_9FIRM</name>
<dbReference type="SMART" id="SM00388">
    <property type="entry name" value="HisKA"/>
    <property type="match status" value="1"/>
</dbReference>
<keyword evidence="8" id="KW-1133">Transmembrane helix</keyword>
<dbReference type="SMART" id="SM00304">
    <property type="entry name" value="HAMP"/>
    <property type="match status" value="1"/>
</dbReference>
<dbReference type="GO" id="GO:0000155">
    <property type="term" value="F:phosphorelay sensor kinase activity"/>
    <property type="evidence" value="ECO:0007669"/>
    <property type="project" value="InterPro"/>
</dbReference>
<dbReference type="PROSITE" id="PS50109">
    <property type="entry name" value="HIS_KIN"/>
    <property type="match status" value="1"/>
</dbReference>
<dbReference type="CDD" id="cd06225">
    <property type="entry name" value="HAMP"/>
    <property type="match status" value="1"/>
</dbReference>
<dbReference type="OrthoDB" id="335833at2"/>
<dbReference type="Proteomes" id="UP000214880">
    <property type="component" value="Unassembled WGS sequence"/>
</dbReference>
<dbReference type="PANTHER" id="PTHR43047:SF72">
    <property type="entry name" value="OSMOSENSING HISTIDINE PROTEIN KINASE SLN1"/>
    <property type="match status" value="1"/>
</dbReference>
<dbReference type="Pfam" id="PF00672">
    <property type="entry name" value="HAMP"/>
    <property type="match status" value="1"/>
</dbReference>
<dbReference type="InterPro" id="IPR036890">
    <property type="entry name" value="HATPase_C_sf"/>
</dbReference>
<keyword evidence="8" id="KW-0472">Membrane</keyword>
<feature type="domain" description="HAMP" evidence="10">
    <location>
        <begin position="93"/>
        <end position="145"/>
    </location>
</feature>
<dbReference type="STRING" id="146817.SAMN04488502_102171"/>
<evidence type="ECO:0000256" key="5">
    <source>
        <dbReference type="ARBA" id="ARBA00022679"/>
    </source>
</evidence>
<dbReference type="InterPro" id="IPR003594">
    <property type="entry name" value="HATPase_dom"/>
</dbReference>
<dbReference type="SUPFAM" id="SSF47384">
    <property type="entry name" value="Homodimeric domain of signal transducing histidine kinase"/>
    <property type="match status" value="1"/>
</dbReference>
<dbReference type="InterPro" id="IPR004358">
    <property type="entry name" value="Sig_transdc_His_kin-like_C"/>
</dbReference>
<dbReference type="EMBL" id="FNHB01000002">
    <property type="protein sequence ID" value="SDM10273.1"/>
    <property type="molecule type" value="Genomic_DNA"/>
</dbReference>
<keyword evidence="12" id="KW-1185">Reference proteome</keyword>
<dbReference type="InterPro" id="IPR005467">
    <property type="entry name" value="His_kinase_dom"/>
</dbReference>
<evidence type="ECO:0000256" key="6">
    <source>
        <dbReference type="ARBA" id="ARBA00022777"/>
    </source>
</evidence>
<dbReference type="AlphaFoldDB" id="A0A1G9QH11"/>
<feature type="domain" description="Histidine kinase" evidence="9">
    <location>
        <begin position="153"/>
        <end position="370"/>
    </location>
</feature>
<evidence type="ECO:0000256" key="2">
    <source>
        <dbReference type="ARBA" id="ARBA00004370"/>
    </source>
</evidence>
<dbReference type="FunFam" id="3.30.565.10:FF:000006">
    <property type="entry name" value="Sensor histidine kinase WalK"/>
    <property type="match status" value="1"/>
</dbReference>
<keyword evidence="7" id="KW-0902">Two-component regulatory system</keyword>
<keyword evidence="5" id="KW-0808">Transferase</keyword>
<keyword evidence="8" id="KW-0812">Transmembrane</keyword>
<evidence type="ECO:0000256" key="1">
    <source>
        <dbReference type="ARBA" id="ARBA00000085"/>
    </source>
</evidence>
<evidence type="ECO:0000256" key="3">
    <source>
        <dbReference type="ARBA" id="ARBA00012438"/>
    </source>
</evidence>
<keyword evidence="6 11" id="KW-0418">Kinase</keyword>
<organism evidence="11 12">
    <name type="scientific">Dendrosporobacter quercicolus</name>
    <dbReference type="NCBI Taxonomy" id="146817"/>
    <lineage>
        <taxon>Bacteria</taxon>
        <taxon>Bacillati</taxon>
        <taxon>Bacillota</taxon>
        <taxon>Negativicutes</taxon>
        <taxon>Selenomonadales</taxon>
        <taxon>Sporomusaceae</taxon>
        <taxon>Dendrosporobacter</taxon>
    </lineage>
</organism>
<dbReference type="EC" id="2.7.13.3" evidence="3"/>
<evidence type="ECO:0000313" key="12">
    <source>
        <dbReference type="Proteomes" id="UP000214880"/>
    </source>
</evidence>
<dbReference type="InterPro" id="IPR003661">
    <property type="entry name" value="HisK_dim/P_dom"/>
</dbReference>
<proteinExistence type="predicted"/>
<evidence type="ECO:0000256" key="4">
    <source>
        <dbReference type="ARBA" id="ARBA00022553"/>
    </source>
</evidence>
<dbReference type="CDD" id="cd00082">
    <property type="entry name" value="HisKA"/>
    <property type="match status" value="1"/>
</dbReference>
<dbReference type="InterPro" id="IPR036097">
    <property type="entry name" value="HisK_dim/P_sf"/>
</dbReference>
<dbReference type="PROSITE" id="PS50885">
    <property type="entry name" value="HAMP"/>
    <property type="match status" value="1"/>
</dbReference>
<evidence type="ECO:0000256" key="7">
    <source>
        <dbReference type="ARBA" id="ARBA00023012"/>
    </source>
</evidence>
<dbReference type="PANTHER" id="PTHR43047">
    <property type="entry name" value="TWO-COMPONENT HISTIDINE PROTEIN KINASE"/>
    <property type="match status" value="1"/>
</dbReference>
<evidence type="ECO:0000259" key="10">
    <source>
        <dbReference type="PROSITE" id="PS50885"/>
    </source>
</evidence>
<dbReference type="Gene3D" id="3.30.565.10">
    <property type="entry name" value="Histidine kinase-like ATPase, C-terminal domain"/>
    <property type="match status" value="1"/>
</dbReference>
<evidence type="ECO:0000256" key="8">
    <source>
        <dbReference type="SAM" id="Phobius"/>
    </source>
</evidence>
<evidence type="ECO:0000259" key="9">
    <source>
        <dbReference type="PROSITE" id="PS50109"/>
    </source>
</evidence>
<feature type="transmembrane region" description="Helical" evidence="8">
    <location>
        <begin position="73"/>
        <end position="92"/>
    </location>
</feature>
<protein>
    <recommendedName>
        <fullName evidence="3">histidine kinase</fullName>
        <ecNumber evidence="3">2.7.13.3</ecNumber>
    </recommendedName>
</protein>
<dbReference type="Pfam" id="PF00512">
    <property type="entry name" value="HisKA"/>
    <property type="match status" value="1"/>
</dbReference>
<comment type="subcellular location">
    <subcellularLocation>
        <location evidence="2">Membrane</location>
    </subcellularLocation>
</comment>
<comment type="catalytic activity">
    <reaction evidence="1">
        <text>ATP + protein L-histidine = ADP + protein N-phospho-L-histidine.</text>
        <dbReference type="EC" id="2.7.13.3"/>
    </reaction>
</comment>
<dbReference type="InterPro" id="IPR003660">
    <property type="entry name" value="HAMP_dom"/>
</dbReference>